<gene>
    <name evidence="1" type="ORF">SMN809_LOCUS45087</name>
</gene>
<comment type="caution">
    <text evidence="1">The sequence shown here is derived from an EMBL/GenBank/DDBJ whole genome shotgun (WGS) entry which is preliminary data.</text>
</comment>
<protein>
    <submittedName>
        <fullName evidence="1">Uncharacterized protein</fullName>
    </submittedName>
</protein>
<evidence type="ECO:0000313" key="1">
    <source>
        <dbReference type="EMBL" id="CAF4749978.1"/>
    </source>
</evidence>
<feature type="non-terminal residue" evidence="1">
    <location>
        <position position="1"/>
    </location>
</feature>
<dbReference type="AlphaFoldDB" id="A0A8S3APB8"/>
<proteinExistence type="predicted"/>
<organism evidence="1 2">
    <name type="scientific">Rotaria magnacalcarata</name>
    <dbReference type="NCBI Taxonomy" id="392030"/>
    <lineage>
        <taxon>Eukaryota</taxon>
        <taxon>Metazoa</taxon>
        <taxon>Spiralia</taxon>
        <taxon>Gnathifera</taxon>
        <taxon>Rotifera</taxon>
        <taxon>Eurotatoria</taxon>
        <taxon>Bdelloidea</taxon>
        <taxon>Philodinida</taxon>
        <taxon>Philodinidae</taxon>
        <taxon>Rotaria</taxon>
    </lineage>
</organism>
<dbReference type="EMBL" id="CAJOBI010136907">
    <property type="protein sequence ID" value="CAF4749978.1"/>
    <property type="molecule type" value="Genomic_DNA"/>
</dbReference>
<dbReference type="Proteomes" id="UP000676336">
    <property type="component" value="Unassembled WGS sequence"/>
</dbReference>
<evidence type="ECO:0000313" key="2">
    <source>
        <dbReference type="Proteomes" id="UP000676336"/>
    </source>
</evidence>
<accession>A0A8S3APB8</accession>
<sequence length="28" mass="2947">KQLKVKDKDGAALTDQCHISGGMGDETT</sequence>
<name>A0A8S3APB8_9BILA</name>
<reference evidence="1" key="1">
    <citation type="submission" date="2021-02" db="EMBL/GenBank/DDBJ databases">
        <authorList>
            <person name="Nowell W R."/>
        </authorList>
    </citation>
    <scope>NUCLEOTIDE SEQUENCE</scope>
</reference>